<comment type="cofactor">
    <cofactor evidence="1">
        <name>Mg(2+)</name>
        <dbReference type="ChEBI" id="CHEBI:18420"/>
    </cofactor>
</comment>
<dbReference type="PROSITE" id="PS51462">
    <property type="entry name" value="NUDIX"/>
    <property type="match status" value="1"/>
</dbReference>
<keyword evidence="4" id="KW-0812">Transmembrane</keyword>
<name>A0A011QLM2_ACCRE</name>
<gene>
    <name evidence="6" type="ORF">AW11_01185</name>
</gene>
<evidence type="ECO:0000313" key="6">
    <source>
        <dbReference type="EMBL" id="EXI89910.1"/>
    </source>
</evidence>
<keyword evidence="4" id="KW-0472">Membrane</keyword>
<keyword evidence="7" id="KW-1185">Reference proteome</keyword>
<dbReference type="STRING" id="1454004.AW11_01185"/>
<reference evidence="6" key="1">
    <citation type="submission" date="2014-02" db="EMBL/GenBank/DDBJ databases">
        <title>Expanding our view of genomic diversity in Candidatus Accumulibacter clades.</title>
        <authorList>
            <person name="Skennerton C.T."/>
            <person name="Barr J.J."/>
            <person name="Slater F.R."/>
            <person name="Bond P.L."/>
            <person name="Tyson G.W."/>
        </authorList>
    </citation>
    <scope>NUCLEOTIDE SEQUENCE [LARGE SCALE GENOMIC DNA]</scope>
</reference>
<evidence type="ECO:0000256" key="1">
    <source>
        <dbReference type="ARBA" id="ARBA00001946"/>
    </source>
</evidence>
<protein>
    <submittedName>
        <fullName evidence="6">RNA pyrophosphohydrolase</fullName>
    </submittedName>
</protein>
<feature type="domain" description="Nudix hydrolase" evidence="5">
    <location>
        <begin position="244"/>
        <end position="368"/>
    </location>
</feature>
<dbReference type="InterPro" id="IPR015797">
    <property type="entry name" value="NUDIX_hydrolase-like_dom_sf"/>
</dbReference>
<evidence type="ECO:0000256" key="4">
    <source>
        <dbReference type="SAM" id="Phobius"/>
    </source>
</evidence>
<dbReference type="GO" id="GO:0006412">
    <property type="term" value="P:translation"/>
    <property type="evidence" value="ECO:0007669"/>
    <property type="project" value="InterPro"/>
</dbReference>
<feature type="transmembrane region" description="Helical" evidence="4">
    <location>
        <begin position="50"/>
        <end position="72"/>
    </location>
</feature>
<dbReference type="InterPro" id="IPR020084">
    <property type="entry name" value="NUDIX_hydrolase_CS"/>
</dbReference>
<dbReference type="GO" id="GO:0005840">
    <property type="term" value="C:ribosome"/>
    <property type="evidence" value="ECO:0007669"/>
    <property type="project" value="InterPro"/>
</dbReference>
<evidence type="ECO:0000259" key="5">
    <source>
        <dbReference type="PROSITE" id="PS51462"/>
    </source>
</evidence>
<feature type="transmembrane region" description="Helical" evidence="4">
    <location>
        <begin position="168"/>
        <end position="185"/>
    </location>
</feature>
<dbReference type="InterPro" id="IPR018260">
    <property type="entry name" value="Ribosomal_uL22_CS"/>
</dbReference>
<dbReference type="Proteomes" id="UP000022141">
    <property type="component" value="Unassembled WGS sequence"/>
</dbReference>
<sequence length="379" mass="43164">MNFDPEKFFIGLMDFFSILLPGALLTYLLMGETGPVVLGERYSKLADAEAWAAFLFASYLFGHLVFLLGSWLDECYDWARRYTLNNQITMLARRGRLLPWLARTLIWLVFKRERNLAVDRAGKIKQQALGALHAEDAINTFQWSKAWLNAASPASLAVVQRFEADAKFFRCFTVVLLLLLAAWPWQYHWPLAGIPVVLVLLLLALWRYMEQRYKATNQAYWFVITLTARDSKLALDKAVPAASGSTHAGGVVFRTRGETAEYLLVEATNDPSQWVLPKGHIEEGESDREAAIREVHEETGVWARISDDLRDVSYVANSAVVRVRFFLMRAVGKGLRQHRDREHLWLAVAEAVAKASHVETRELLQAAELSWRQARSTRP</sequence>
<dbReference type="GO" id="GO:0006754">
    <property type="term" value="P:ATP biosynthetic process"/>
    <property type="evidence" value="ECO:0007669"/>
    <property type="project" value="TreeGrafter"/>
</dbReference>
<dbReference type="PRINTS" id="PR00502">
    <property type="entry name" value="NUDIXFAMILY"/>
</dbReference>
<evidence type="ECO:0000256" key="3">
    <source>
        <dbReference type="RuleBase" id="RU003476"/>
    </source>
</evidence>
<dbReference type="PROSITE" id="PS00464">
    <property type="entry name" value="RIBOSOMAL_L22"/>
    <property type="match status" value="1"/>
</dbReference>
<proteinExistence type="inferred from homology"/>
<keyword evidence="4" id="KW-1133">Transmembrane helix</keyword>
<dbReference type="PROSITE" id="PS00893">
    <property type="entry name" value="NUDIX_BOX"/>
    <property type="match status" value="1"/>
</dbReference>
<dbReference type="InterPro" id="IPR051325">
    <property type="entry name" value="Nudix_hydrolase_domain"/>
</dbReference>
<dbReference type="PATRIC" id="fig|1454004.3.peg.1239"/>
<keyword evidence="2 3" id="KW-0378">Hydrolase</keyword>
<dbReference type="GO" id="GO:0004081">
    <property type="term" value="F:bis(5'-nucleosyl)-tetraphosphatase (asymmetrical) activity"/>
    <property type="evidence" value="ECO:0007669"/>
    <property type="project" value="TreeGrafter"/>
</dbReference>
<accession>A0A011QLM2</accession>
<comment type="similarity">
    <text evidence="3">Belongs to the Nudix hydrolase family.</text>
</comment>
<dbReference type="InterPro" id="IPR000086">
    <property type="entry name" value="NUDIX_hydrolase_dom"/>
</dbReference>
<dbReference type="InterPro" id="IPR020476">
    <property type="entry name" value="Nudix_hydrolase"/>
</dbReference>
<feature type="transmembrane region" description="Helical" evidence="4">
    <location>
        <begin position="12"/>
        <end position="30"/>
    </location>
</feature>
<dbReference type="PANTHER" id="PTHR21340:SF0">
    <property type="entry name" value="BIS(5'-NUCLEOSYL)-TETRAPHOSPHATASE [ASYMMETRICAL]"/>
    <property type="match status" value="1"/>
</dbReference>
<dbReference type="GO" id="GO:0003735">
    <property type="term" value="F:structural constituent of ribosome"/>
    <property type="evidence" value="ECO:0007669"/>
    <property type="project" value="InterPro"/>
</dbReference>
<dbReference type="eggNOG" id="COG1051">
    <property type="taxonomic scope" value="Bacteria"/>
</dbReference>
<dbReference type="EMBL" id="JEMY01000012">
    <property type="protein sequence ID" value="EXI89910.1"/>
    <property type="molecule type" value="Genomic_DNA"/>
</dbReference>
<feature type="transmembrane region" description="Helical" evidence="4">
    <location>
        <begin position="191"/>
        <end position="209"/>
    </location>
</feature>
<dbReference type="PANTHER" id="PTHR21340">
    <property type="entry name" value="DIADENOSINE 5,5-P1,P4-TETRAPHOSPHATE PYROPHOSPHOHYDROLASE MUTT"/>
    <property type="match status" value="1"/>
</dbReference>
<dbReference type="GO" id="GO:0006167">
    <property type="term" value="P:AMP biosynthetic process"/>
    <property type="evidence" value="ECO:0007669"/>
    <property type="project" value="TreeGrafter"/>
</dbReference>
<dbReference type="Gene3D" id="3.90.79.10">
    <property type="entry name" value="Nucleoside Triphosphate Pyrophosphohydrolase"/>
    <property type="match status" value="1"/>
</dbReference>
<dbReference type="AlphaFoldDB" id="A0A011QLM2"/>
<dbReference type="Pfam" id="PF00293">
    <property type="entry name" value="NUDIX"/>
    <property type="match status" value="1"/>
</dbReference>
<evidence type="ECO:0000256" key="2">
    <source>
        <dbReference type="ARBA" id="ARBA00022801"/>
    </source>
</evidence>
<comment type="caution">
    <text evidence="6">The sequence shown here is derived from an EMBL/GenBank/DDBJ whole genome shotgun (WGS) entry which is preliminary data.</text>
</comment>
<organism evidence="6 7">
    <name type="scientific">Accumulibacter regalis</name>
    <dbReference type="NCBI Taxonomy" id="522306"/>
    <lineage>
        <taxon>Bacteria</taxon>
        <taxon>Pseudomonadati</taxon>
        <taxon>Pseudomonadota</taxon>
        <taxon>Betaproteobacteria</taxon>
        <taxon>Candidatus Accumulibacter</taxon>
    </lineage>
</organism>
<dbReference type="SUPFAM" id="SSF55811">
    <property type="entry name" value="Nudix"/>
    <property type="match status" value="1"/>
</dbReference>
<evidence type="ECO:0000313" key="7">
    <source>
        <dbReference type="Proteomes" id="UP000022141"/>
    </source>
</evidence>